<protein>
    <recommendedName>
        <fullName evidence="4">G protein-coupled receptor</fullName>
    </recommendedName>
</protein>
<evidence type="ECO:0000256" key="1">
    <source>
        <dbReference type="SAM" id="Phobius"/>
    </source>
</evidence>
<proteinExistence type="predicted"/>
<evidence type="ECO:0008006" key="4">
    <source>
        <dbReference type="Google" id="ProtNLM"/>
    </source>
</evidence>
<keyword evidence="1" id="KW-0472">Membrane</keyword>
<evidence type="ECO:0000313" key="2">
    <source>
        <dbReference type="EMBL" id="GMS93491.1"/>
    </source>
</evidence>
<evidence type="ECO:0000313" key="3">
    <source>
        <dbReference type="Proteomes" id="UP001432027"/>
    </source>
</evidence>
<dbReference type="PANTHER" id="PTHR45830:SF15">
    <property type="entry name" value="SERPENTINE RECEPTOR, CLASS I"/>
    <property type="match status" value="1"/>
</dbReference>
<dbReference type="EMBL" id="BTSX01000004">
    <property type="protein sequence ID" value="GMS93491.1"/>
    <property type="molecule type" value="Genomic_DNA"/>
</dbReference>
<dbReference type="Proteomes" id="UP001432027">
    <property type="component" value="Unassembled WGS sequence"/>
</dbReference>
<reference evidence="2" key="1">
    <citation type="submission" date="2023-10" db="EMBL/GenBank/DDBJ databases">
        <title>Genome assembly of Pristionchus species.</title>
        <authorList>
            <person name="Yoshida K."/>
            <person name="Sommer R.J."/>
        </authorList>
    </citation>
    <scope>NUCLEOTIDE SEQUENCE</scope>
    <source>
        <strain evidence="2">RS0144</strain>
    </source>
</reference>
<organism evidence="2 3">
    <name type="scientific">Pristionchus entomophagus</name>
    <dbReference type="NCBI Taxonomy" id="358040"/>
    <lineage>
        <taxon>Eukaryota</taxon>
        <taxon>Metazoa</taxon>
        <taxon>Ecdysozoa</taxon>
        <taxon>Nematoda</taxon>
        <taxon>Chromadorea</taxon>
        <taxon>Rhabditida</taxon>
        <taxon>Rhabditina</taxon>
        <taxon>Diplogasteromorpha</taxon>
        <taxon>Diplogasteroidea</taxon>
        <taxon>Neodiplogasteridae</taxon>
        <taxon>Pristionchus</taxon>
    </lineage>
</organism>
<keyword evidence="1" id="KW-0812">Transmembrane</keyword>
<accession>A0AAV5TD47</accession>
<dbReference type="PANTHER" id="PTHR45830">
    <property type="entry name" value="SERPENTINE RECEPTOR, CLASS I"/>
    <property type="match status" value="1"/>
</dbReference>
<comment type="caution">
    <text evidence="2">The sequence shown here is derived from an EMBL/GenBank/DDBJ whole genome shotgun (WGS) entry which is preliminary data.</text>
</comment>
<keyword evidence="1" id="KW-1133">Transmembrane helix</keyword>
<feature type="transmembrane region" description="Helical" evidence="1">
    <location>
        <begin position="20"/>
        <end position="45"/>
    </location>
</feature>
<name>A0AAV5TD47_9BILA</name>
<dbReference type="AlphaFoldDB" id="A0AAV5TD47"/>
<sequence length="111" mass="13138">MNVSLRFGFRYDRFNDTIGWVNSFQLFAFIFNAIVFHPTMLFILYRSRKIMNRGIYWGYVTTEISGFFYDMCFALLRVYAVPPFSAFYCEGLLCRIGLPKQLLVVRFSASY</sequence>
<gene>
    <name evidence="2" type="ORF">PENTCL1PPCAC_15666</name>
</gene>
<keyword evidence="3" id="KW-1185">Reference proteome</keyword>